<reference evidence="14 15" key="1">
    <citation type="submission" date="2019-02" db="EMBL/GenBank/DDBJ databases">
        <title>Deep-cultivation of Planctomycetes and their phenomic and genomic characterization uncovers novel biology.</title>
        <authorList>
            <person name="Wiegand S."/>
            <person name="Jogler M."/>
            <person name="Boedeker C."/>
            <person name="Pinto D."/>
            <person name="Vollmers J."/>
            <person name="Rivas-Marin E."/>
            <person name="Kohn T."/>
            <person name="Peeters S.H."/>
            <person name="Heuer A."/>
            <person name="Rast P."/>
            <person name="Oberbeckmann S."/>
            <person name="Bunk B."/>
            <person name="Jeske O."/>
            <person name="Meyerdierks A."/>
            <person name="Storesund J.E."/>
            <person name="Kallscheuer N."/>
            <person name="Luecker S."/>
            <person name="Lage O.M."/>
            <person name="Pohl T."/>
            <person name="Merkel B.J."/>
            <person name="Hornburger P."/>
            <person name="Mueller R.-W."/>
            <person name="Bruemmer F."/>
            <person name="Labrenz M."/>
            <person name="Spormann A.M."/>
            <person name="Op den Camp H."/>
            <person name="Overmann J."/>
            <person name="Amann R."/>
            <person name="Jetten M.S.M."/>
            <person name="Mascher T."/>
            <person name="Medema M.H."/>
            <person name="Devos D.P."/>
            <person name="Kaster A.-K."/>
            <person name="Ovreas L."/>
            <person name="Rohde M."/>
            <person name="Galperin M.Y."/>
            <person name="Jogler C."/>
        </authorList>
    </citation>
    <scope>NUCLEOTIDE SEQUENCE [LARGE SCALE GENOMIC DNA]</scope>
    <source>
        <strain evidence="14 15">HG66A1</strain>
    </source>
</reference>
<feature type="transmembrane region" description="Helical" evidence="13">
    <location>
        <begin position="90"/>
        <end position="114"/>
    </location>
</feature>
<keyword evidence="12 13" id="KW-0472">Membrane</keyword>
<keyword evidence="10 13" id="KW-1133">Transmembrane helix</keyword>
<dbReference type="GO" id="GO:0019646">
    <property type="term" value="P:aerobic electron transport chain"/>
    <property type="evidence" value="ECO:0007669"/>
    <property type="project" value="InterPro"/>
</dbReference>
<protein>
    <submittedName>
        <fullName evidence="14">Cytochrome bd ubiquinol oxidase subunit 1</fullName>
        <ecNumber evidence="14">1.10.3.-</ecNumber>
    </submittedName>
</protein>
<keyword evidence="7 13" id="KW-0812">Transmembrane</keyword>
<evidence type="ECO:0000256" key="5">
    <source>
        <dbReference type="ARBA" id="ARBA00022519"/>
    </source>
</evidence>
<feature type="transmembrane region" description="Helical" evidence="13">
    <location>
        <begin position="20"/>
        <end position="41"/>
    </location>
</feature>
<dbReference type="Proteomes" id="UP000320421">
    <property type="component" value="Chromosome"/>
</dbReference>
<dbReference type="GO" id="GO:0016682">
    <property type="term" value="F:oxidoreductase activity, acting on diphenols and related substances as donors, oxygen as acceptor"/>
    <property type="evidence" value="ECO:0007669"/>
    <property type="project" value="TreeGrafter"/>
</dbReference>
<keyword evidence="4 13" id="KW-1003">Cell membrane</keyword>
<evidence type="ECO:0000256" key="6">
    <source>
        <dbReference type="ARBA" id="ARBA00022617"/>
    </source>
</evidence>
<comment type="subcellular location">
    <subcellularLocation>
        <location evidence="1">Cell inner membrane</location>
        <topology evidence="1">Multi-pass membrane protein</topology>
    </subcellularLocation>
</comment>
<dbReference type="PIRSF" id="PIRSF006446">
    <property type="entry name" value="Cyt_quinol_oxidase_1"/>
    <property type="match status" value="1"/>
</dbReference>
<dbReference type="GO" id="GO:0020037">
    <property type="term" value="F:heme binding"/>
    <property type="evidence" value="ECO:0007669"/>
    <property type="project" value="TreeGrafter"/>
</dbReference>
<dbReference type="EMBL" id="CP036266">
    <property type="protein sequence ID" value="QDT23334.1"/>
    <property type="molecule type" value="Genomic_DNA"/>
</dbReference>
<feature type="transmembrane region" description="Helical" evidence="13">
    <location>
        <begin position="355"/>
        <end position="376"/>
    </location>
</feature>
<evidence type="ECO:0000256" key="1">
    <source>
        <dbReference type="ARBA" id="ARBA00004429"/>
    </source>
</evidence>
<dbReference type="Pfam" id="PF01654">
    <property type="entry name" value="Cyt_bd_oxida_I"/>
    <property type="match status" value="1"/>
</dbReference>
<dbReference type="EC" id="1.10.3.-" evidence="14"/>
<keyword evidence="3 13" id="KW-0813">Transport</keyword>
<keyword evidence="8 13" id="KW-0479">Metal-binding</keyword>
<dbReference type="GO" id="GO:0009055">
    <property type="term" value="F:electron transfer activity"/>
    <property type="evidence" value="ECO:0007669"/>
    <property type="project" value="UniProtKB-UniRule"/>
</dbReference>
<evidence type="ECO:0000256" key="8">
    <source>
        <dbReference type="ARBA" id="ARBA00022723"/>
    </source>
</evidence>
<keyword evidence="15" id="KW-1185">Reference proteome</keyword>
<keyword evidence="11 13" id="KW-0408">Iron</keyword>
<dbReference type="GO" id="GO:0046872">
    <property type="term" value="F:metal ion binding"/>
    <property type="evidence" value="ECO:0007669"/>
    <property type="project" value="UniProtKB-UniRule"/>
</dbReference>
<feature type="transmembrane region" description="Helical" evidence="13">
    <location>
        <begin position="406"/>
        <end position="428"/>
    </location>
</feature>
<keyword evidence="14" id="KW-0560">Oxidoreductase</keyword>
<evidence type="ECO:0000313" key="14">
    <source>
        <dbReference type="EMBL" id="QDT23334.1"/>
    </source>
</evidence>
<evidence type="ECO:0000256" key="4">
    <source>
        <dbReference type="ARBA" id="ARBA00022475"/>
    </source>
</evidence>
<evidence type="ECO:0000256" key="2">
    <source>
        <dbReference type="ARBA" id="ARBA00009819"/>
    </source>
</evidence>
<feature type="transmembrane region" description="Helical" evidence="13">
    <location>
        <begin position="53"/>
        <end position="70"/>
    </location>
</feature>
<feature type="transmembrane region" description="Helical" evidence="13">
    <location>
        <begin position="126"/>
        <end position="150"/>
    </location>
</feature>
<evidence type="ECO:0000256" key="10">
    <source>
        <dbReference type="ARBA" id="ARBA00022989"/>
    </source>
</evidence>
<evidence type="ECO:0000256" key="9">
    <source>
        <dbReference type="ARBA" id="ARBA00022982"/>
    </source>
</evidence>
<evidence type="ECO:0000256" key="3">
    <source>
        <dbReference type="ARBA" id="ARBA00022448"/>
    </source>
</evidence>
<dbReference type="GO" id="GO:0070069">
    <property type="term" value="C:cytochrome complex"/>
    <property type="evidence" value="ECO:0007669"/>
    <property type="project" value="UniProtKB-UniRule"/>
</dbReference>
<evidence type="ECO:0000256" key="12">
    <source>
        <dbReference type="ARBA" id="ARBA00023136"/>
    </source>
</evidence>
<evidence type="ECO:0000256" key="7">
    <source>
        <dbReference type="ARBA" id="ARBA00022692"/>
    </source>
</evidence>
<keyword evidence="5" id="KW-0997">Cell inner membrane</keyword>
<dbReference type="PANTHER" id="PTHR30365:SF0">
    <property type="entry name" value="CYTOCHROME BD-I UBIQUINOL OXIDASE SUBUNIT 1"/>
    <property type="match status" value="1"/>
</dbReference>
<evidence type="ECO:0000256" key="11">
    <source>
        <dbReference type="ARBA" id="ARBA00023004"/>
    </source>
</evidence>
<accession>A0A517PVD7</accession>
<dbReference type="RefSeq" id="WP_145190591.1">
    <property type="nucleotide sequence ID" value="NZ_CP036266.1"/>
</dbReference>
<proteinExistence type="inferred from homology"/>
<dbReference type="OrthoDB" id="9807042at2"/>
<dbReference type="PANTHER" id="PTHR30365">
    <property type="entry name" value="CYTOCHROME D UBIQUINOL OXIDASE"/>
    <property type="match status" value="1"/>
</dbReference>
<keyword evidence="9 13" id="KW-0249">Electron transport</keyword>
<sequence length="452" mass="50681">MLDSLLLHRVQFAFTASFHYLFPQLTMGLALLIFILKTLGLRGHAWADVAARFWLKIFGLTFVMGVVTGIPLEFQFGTNWSQLVKSTGSILGQTLAMEGIFAFFLESAFLYLLIFGEKKLSKKLHWGVSFLLLLGTWLSGYFIICTNAFLQHPVGYRIDENGIYHLTSIWALLSNPWALKQYLHTMTGSVITGSFTMSSIAAYHLLKREHVDISRKYLKVSVIVGFTASLIAVMPTGDWEAKQVLKHQPVKFAAMEGHFHTEDGAGMVLIGQPNLDELKIDNPIIIPNVLSFLTYASWNAEVKGLTAYDRDLWPDNIELLYFSYHIMAGLGTIFIALMGLSSLMLFKGKLHTTRWLLWLLMLSLPFPFIANTAGWFTAEIGRQPWLIYGLMKTADGASRNISEGNVMFTLLGFLGLYLLLSVLYFFLATRLIAHGPDRLPQVDAEIATGEGT</sequence>
<dbReference type="InterPro" id="IPR002585">
    <property type="entry name" value="Cyt-d_ubiquinol_oxidase_su_1"/>
</dbReference>
<gene>
    <name evidence="14" type="primary">cydA</name>
    <name evidence="14" type="ORF">HG66A1_51510</name>
</gene>
<dbReference type="AlphaFoldDB" id="A0A517PVD7"/>
<feature type="transmembrane region" description="Helical" evidence="13">
    <location>
        <begin position="217"/>
        <end position="237"/>
    </location>
</feature>
<feature type="transmembrane region" description="Helical" evidence="13">
    <location>
        <begin position="322"/>
        <end position="343"/>
    </location>
</feature>
<keyword evidence="6 13" id="KW-0349">Heme</keyword>
<name>A0A517PVD7_9PLAN</name>
<organism evidence="14 15">
    <name type="scientific">Gimesia chilikensis</name>
    <dbReference type="NCBI Taxonomy" id="2605989"/>
    <lineage>
        <taxon>Bacteria</taxon>
        <taxon>Pseudomonadati</taxon>
        <taxon>Planctomycetota</taxon>
        <taxon>Planctomycetia</taxon>
        <taxon>Planctomycetales</taxon>
        <taxon>Planctomycetaceae</taxon>
        <taxon>Gimesia</taxon>
    </lineage>
</organism>
<evidence type="ECO:0000256" key="13">
    <source>
        <dbReference type="PIRNR" id="PIRNR006446"/>
    </source>
</evidence>
<comment type="similarity">
    <text evidence="2 13">Belongs to the cytochrome ubiquinol oxidase subunit 1 family.</text>
</comment>
<dbReference type="GO" id="GO:0005886">
    <property type="term" value="C:plasma membrane"/>
    <property type="evidence" value="ECO:0007669"/>
    <property type="project" value="UniProtKB-SubCell"/>
</dbReference>
<evidence type="ECO:0000313" key="15">
    <source>
        <dbReference type="Proteomes" id="UP000320421"/>
    </source>
</evidence>
<feature type="transmembrane region" description="Helical" evidence="13">
    <location>
        <begin position="182"/>
        <end position="205"/>
    </location>
</feature>